<comment type="cofactor">
    <cofactor evidence="18 19">
        <name>K(+)</name>
        <dbReference type="ChEBI" id="CHEBI:29103"/>
    </cofactor>
    <text evidence="18 19">Binds 1 potassium ion per subunit.</text>
</comment>
<evidence type="ECO:0000256" key="17">
    <source>
        <dbReference type="HAMAP-Rule" id="MF_01965"/>
    </source>
</evidence>
<comment type="caution">
    <text evidence="22">The sequence shown here is derived from an EMBL/GenBank/DDBJ whole genome shotgun (WGS) entry which is preliminary data.</text>
</comment>
<comment type="similarity">
    <text evidence="4 19">In the C-terminal section; belongs to the NnrD/CARKD family.</text>
</comment>
<dbReference type="RefSeq" id="WP_307356855.1">
    <property type="nucleotide sequence ID" value="NZ_BAAACJ010000034.1"/>
</dbReference>
<evidence type="ECO:0000256" key="5">
    <source>
        <dbReference type="ARBA" id="ARBA00022723"/>
    </source>
</evidence>
<evidence type="ECO:0000256" key="16">
    <source>
        <dbReference type="ARBA" id="ARBA00049209"/>
    </source>
</evidence>
<keyword evidence="7 17" id="KW-0067">ATP-binding</keyword>
<comment type="similarity">
    <text evidence="3 19">In the N-terminal section; belongs to the NnrE/AIBP family.</text>
</comment>
<keyword evidence="11 18" id="KW-0413">Isomerase</keyword>
<keyword evidence="12 17" id="KW-0456">Lyase</keyword>
<name>A0ABU0JUF5_HATLI</name>
<evidence type="ECO:0000256" key="12">
    <source>
        <dbReference type="ARBA" id="ARBA00023239"/>
    </source>
</evidence>
<accession>A0ABU0JUF5</accession>
<organism evidence="22 23">
    <name type="scientific">Hathewaya limosa</name>
    <name type="common">Clostridium limosum</name>
    <dbReference type="NCBI Taxonomy" id="1536"/>
    <lineage>
        <taxon>Bacteria</taxon>
        <taxon>Bacillati</taxon>
        <taxon>Bacillota</taxon>
        <taxon>Clostridia</taxon>
        <taxon>Eubacteriales</taxon>
        <taxon>Clostridiaceae</taxon>
        <taxon>Hathewaya</taxon>
    </lineage>
</organism>
<dbReference type="PIRSF" id="PIRSF017184">
    <property type="entry name" value="Nnr"/>
    <property type="match status" value="1"/>
</dbReference>
<comment type="similarity">
    <text evidence="18">Belongs to the NnrE/AIBP family.</text>
</comment>
<comment type="function">
    <text evidence="14 19">Bifunctional enzyme that catalyzes the epimerization of the S- and R-forms of NAD(P)HX and the dehydration of the S-form of NAD(P)HX at the expense of ADP, which is converted to AMP. This allows the repair of both epimers of NAD(P)HX, a damaged form of NAD(P)H that is a result of enzymatic or heat-dependent hydration.</text>
</comment>
<comment type="cofactor">
    <cofactor evidence="17">
        <name>Mg(2+)</name>
        <dbReference type="ChEBI" id="CHEBI:18420"/>
    </cofactor>
</comment>
<dbReference type="NCBIfam" id="TIGR00196">
    <property type="entry name" value="yjeF_cterm"/>
    <property type="match status" value="1"/>
</dbReference>
<keyword evidence="13" id="KW-0511">Multifunctional enzyme</keyword>
<feature type="binding site" evidence="17">
    <location>
        <position position="373"/>
    </location>
    <ligand>
        <name>(6S)-NADPHX</name>
        <dbReference type="ChEBI" id="CHEBI:64076"/>
    </ligand>
</feature>
<dbReference type="InterPro" id="IPR030677">
    <property type="entry name" value="Nnr"/>
</dbReference>
<evidence type="ECO:0000256" key="9">
    <source>
        <dbReference type="ARBA" id="ARBA00022958"/>
    </source>
</evidence>
<reference evidence="22 23" key="1">
    <citation type="submission" date="2023-07" db="EMBL/GenBank/DDBJ databases">
        <title>Genomic Encyclopedia of Type Strains, Phase IV (KMG-IV): sequencing the most valuable type-strain genomes for metagenomic binning, comparative biology and taxonomic classification.</title>
        <authorList>
            <person name="Goeker M."/>
        </authorList>
    </citation>
    <scope>NUCLEOTIDE SEQUENCE [LARGE SCALE GENOMIC DNA]</scope>
    <source>
        <strain evidence="22 23">DSM 1400</strain>
    </source>
</reference>
<evidence type="ECO:0000256" key="8">
    <source>
        <dbReference type="ARBA" id="ARBA00022857"/>
    </source>
</evidence>
<feature type="binding site" evidence="18">
    <location>
        <begin position="130"/>
        <end position="136"/>
    </location>
    <ligand>
        <name>(6S)-NADPHX</name>
        <dbReference type="ChEBI" id="CHEBI:64076"/>
    </ligand>
</feature>
<evidence type="ECO:0000256" key="2">
    <source>
        <dbReference type="ARBA" id="ARBA00000909"/>
    </source>
</evidence>
<dbReference type="GO" id="GO:0052856">
    <property type="term" value="F:NAD(P)HX epimerase activity"/>
    <property type="evidence" value="ECO:0007669"/>
    <property type="project" value="UniProtKB-EC"/>
</dbReference>
<sequence length="496" mass="54749">MIIGQARDIRELDKYCIEELKIPSIILMENAALKVLKNISIEAYKEFIVICGKGNNGGDALALGRHLIALNKKVKFFIIGDREGSKDFNVNYQILKNINADISEILLEQDIKNIDDNIKENSLIIDGIFGTGLKRNVEGMFEKVIELVNRKSNDVIAIDIPSGLHSDTGDVLGCAIKATKTISFVMYKRGFLSYEAFDYLGDVIVEEIGMPLNAVNKFNKGEYLVDDEFVRSNFKHRNLLSHKGDFGKDLIFSGSKGFTGAAIISSKACVKSGAGLVRVCCDQDVYSNVSSRVLEAMCIHNEDEKLEEYIKGASSIAFGPGMGNNECTLEILKKVLMYRRCPIVIDADGINVLQNRLDILKENNSYPIILTPHLGEMSRLTGIGIEEIKKHRIEIAKSFAQNNGVIVLLKGYNTIITDGKDAYINTTGNSSMANGGMGDCLTGIITSFIGQDYNPMLAAVMGAYIHGFIGEELSKDKFVVTAEDINYSLPRFLNLF</sequence>
<dbReference type="Gene3D" id="3.40.50.10260">
    <property type="entry name" value="YjeF N-terminal domain"/>
    <property type="match status" value="1"/>
</dbReference>
<feature type="binding site" evidence="17">
    <location>
        <position position="438"/>
    </location>
    <ligand>
        <name>AMP</name>
        <dbReference type="ChEBI" id="CHEBI:456215"/>
    </ligand>
</feature>
<gene>
    <name evidence="18" type="primary">nnrE</name>
    <name evidence="17" type="synonym">nnrD</name>
    <name evidence="22" type="ORF">QOZ93_002488</name>
</gene>
<evidence type="ECO:0000256" key="13">
    <source>
        <dbReference type="ARBA" id="ARBA00023268"/>
    </source>
</evidence>
<dbReference type="EC" id="4.2.1.136" evidence="19"/>
<evidence type="ECO:0000256" key="19">
    <source>
        <dbReference type="PIRNR" id="PIRNR017184"/>
    </source>
</evidence>
<dbReference type="SUPFAM" id="SSF64153">
    <property type="entry name" value="YjeF N-terminal domain-like"/>
    <property type="match status" value="1"/>
</dbReference>
<feature type="binding site" evidence="17">
    <location>
        <position position="261"/>
    </location>
    <ligand>
        <name>(6S)-NADPHX</name>
        <dbReference type="ChEBI" id="CHEBI:64076"/>
    </ligand>
</feature>
<comment type="subunit">
    <text evidence="17">Homotetramer.</text>
</comment>
<dbReference type="PANTHER" id="PTHR12592:SF0">
    <property type="entry name" value="ATP-DEPENDENT (S)-NAD(P)H-HYDRATE DEHYDRATASE"/>
    <property type="match status" value="1"/>
</dbReference>
<evidence type="ECO:0000256" key="18">
    <source>
        <dbReference type="HAMAP-Rule" id="MF_01966"/>
    </source>
</evidence>
<dbReference type="Proteomes" id="UP001224418">
    <property type="component" value="Unassembled WGS sequence"/>
</dbReference>
<dbReference type="InterPro" id="IPR000631">
    <property type="entry name" value="CARKD"/>
</dbReference>
<keyword evidence="6 17" id="KW-0547">Nucleotide-binding</keyword>
<feature type="binding site" evidence="18">
    <location>
        <begin position="55"/>
        <end position="59"/>
    </location>
    <ligand>
        <name>(6S)-NADPHX</name>
        <dbReference type="ChEBI" id="CHEBI:64076"/>
    </ligand>
</feature>
<feature type="binding site" evidence="18">
    <location>
        <position position="162"/>
    </location>
    <ligand>
        <name>K(+)</name>
        <dbReference type="ChEBI" id="CHEBI:29103"/>
    </ligand>
</feature>
<evidence type="ECO:0000256" key="10">
    <source>
        <dbReference type="ARBA" id="ARBA00023027"/>
    </source>
</evidence>
<feature type="binding site" evidence="17">
    <location>
        <position position="439"/>
    </location>
    <ligand>
        <name>(6S)-NADPHX</name>
        <dbReference type="ChEBI" id="CHEBI:64076"/>
    </ligand>
</feature>
<proteinExistence type="inferred from homology"/>
<feature type="binding site" evidence="18">
    <location>
        <position position="56"/>
    </location>
    <ligand>
        <name>K(+)</name>
        <dbReference type="ChEBI" id="CHEBI:29103"/>
    </ligand>
</feature>
<keyword evidence="8 17" id="KW-0521">NADP</keyword>
<evidence type="ECO:0000256" key="15">
    <source>
        <dbReference type="ARBA" id="ARBA00048238"/>
    </source>
</evidence>
<keyword evidence="10 17" id="KW-0520">NAD</keyword>
<keyword evidence="9 18" id="KW-0630">Potassium</keyword>
<evidence type="ECO:0000313" key="23">
    <source>
        <dbReference type="Proteomes" id="UP001224418"/>
    </source>
</evidence>
<comment type="function">
    <text evidence="18">Catalyzes the epimerization of the S- and R-forms of NAD(P)HX, a damaged form of NAD(P)H that is a result of enzymatic or heat-dependent hydration. This is a prerequisite for the S-specific NAD(P)H-hydrate dehydratase to allow the repair of both epimers of NAD(P)HX.</text>
</comment>
<evidence type="ECO:0000256" key="1">
    <source>
        <dbReference type="ARBA" id="ARBA00000013"/>
    </source>
</evidence>
<dbReference type="NCBIfam" id="TIGR00197">
    <property type="entry name" value="yjeF_nterm"/>
    <property type="match status" value="1"/>
</dbReference>
<evidence type="ECO:0000259" key="21">
    <source>
        <dbReference type="PROSITE" id="PS51385"/>
    </source>
</evidence>
<feature type="binding site" evidence="18">
    <location>
        <position position="126"/>
    </location>
    <ligand>
        <name>K(+)</name>
        <dbReference type="ChEBI" id="CHEBI:29103"/>
    </ligand>
</feature>
<dbReference type="InterPro" id="IPR036652">
    <property type="entry name" value="YjeF_N_dom_sf"/>
</dbReference>
<evidence type="ECO:0000256" key="14">
    <source>
        <dbReference type="ARBA" id="ARBA00025153"/>
    </source>
</evidence>
<comment type="catalytic activity">
    <reaction evidence="1 18 19">
        <text>(6R)-NADHX = (6S)-NADHX</text>
        <dbReference type="Rhea" id="RHEA:32215"/>
        <dbReference type="ChEBI" id="CHEBI:64074"/>
        <dbReference type="ChEBI" id="CHEBI:64075"/>
        <dbReference type="EC" id="5.1.99.6"/>
    </reaction>
</comment>
<keyword evidence="5 18" id="KW-0479">Metal-binding</keyword>
<evidence type="ECO:0000256" key="6">
    <source>
        <dbReference type="ARBA" id="ARBA00022741"/>
    </source>
</evidence>
<comment type="caution">
    <text evidence="18">Lacks conserved residue(s) required for the propagation of feature annotation.</text>
</comment>
<dbReference type="PROSITE" id="PS51383">
    <property type="entry name" value="YJEF_C_3"/>
    <property type="match status" value="1"/>
</dbReference>
<dbReference type="Gene3D" id="3.40.1190.20">
    <property type="match status" value="1"/>
</dbReference>
<dbReference type="Pfam" id="PF03853">
    <property type="entry name" value="YjeF_N"/>
    <property type="match status" value="1"/>
</dbReference>
<evidence type="ECO:0000256" key="7">
    <source>
        <dbReference type="ARBA" id="ARBA00022840"/>
    </source>
</evidence>
<comment type="function">
    <text evidence="17">Catalyzes the dehydration of the S-form of NAD(P)HX at the expense of ADP, which is converted to AMP. Together with NAD(P)HX epimerase, which catalyzes the epimerization of the S- and R-forms, the enzyme allows the repair of both epimers of NAD(P)HX, a damaged form of NAD(P)H that is a result of enzymatic or heat-dependent hydration.</text>
</comment>
<dbReference type="PROSITE" id="PS51385">
    <property type="entry name" value="YJEF_N"/>
    <property type="match status" value="1"/>
</dbReference>
<feature type="binding site" evidence="18">
    <location>
        <position position="159"/>
    </location>
    <ligand>
        <name>(6S)-NADPHX</name>
        <dbReference type="ChEBI" id="CHEBI:64076"/>
    </ligand>
</feature>
<keyword evidence="23" id="KW-1185">Reference proteome</keyword>
<dbReference type="HAMAP" id="MF_01966">
    <property type="entry name" value="NADHX_epimerase"/>
    <property type="match status" value="1"/>
</dbReference>
<dbReference type="InterPro" id="IPR004443">
    <property type="entry name" value="YjeF_N_dom"/>
</dbReference>
<evidence type="ECO:0000256" key="3">
    <source>
        <dbReference type="ARBA" id="ARBA00006001"/>
    </source>
</evidence>
<evidence type="ECO:0000256" key="4">
    <source>
        <dbReference type="ARBA" id="ARBA00009524"/>
    </source>
</evidence>
<feature type="binding site" evidence="17">
    <location>
        <begin position="410"/>
        <end position="414"/>
    </location>
    <ligand>
        <name>AMP</name>
        <dbReference type="ChEBI" id="CHEBI:456215"/>
    </ligand>
</feature>
<comment type="similarity">
    <text evidence="17">Belongs to the NnrD/CARKD family.</text>
</comment>
<comment type="catalytic activity">
    <reaction evidence="15 17 19">
        <text>(6S)-NADHX + ADP = AMP + phosphate + NADH + H(+)</text>
        <dbReference type="Rhea" id="RHEA:32223"/>
        <dbReference type="ChEBI" id="CHEBI:15378"/>
        <dbReference type="ChEBI" id="CHEBI:43474"/>
        <dbReference type="ChEBI" id="CHEBI:57945"/>
        <dbReference type="ChEBI" id="CHEBI:64074"/>
        <dbReference type="ChEBI" id="CHEBI:456215"/>
        <dbReference type="ChEBI" id="CHEBI:456216"/>
        <dbReference type="EC" id="4.2.1.136"/>
    </reaction>
</comment>
<evidence type="ECO:0000313" key="22">
    <source>
        <dbReference type="EMBL" id="MDQ0480738.1"/>
    </source>
</evidence>
<evidence type="ECO:0000259" key="20">
    <source>
        <dbReference type="PROSITE" id="PS51383"/>
    </source>
</evidence>
<comment type="catalytic activity">
    <reaction evidence="16 17 19">
        <text>(6S)-NADPHX + ADP = AMP + phosphate + NADPH + H(+)</text>
        <dbReference type="Rhea" id="RHEA:32235"/>
        <dbReference type="ChEBI" id="CHEBI:15378"/>
        <dbReference type="ChEBI" id="CHEBI:43474"/>
        <dbReference type="ChEBI" id="CHEBI:57783"/>
        <dbReference type="ChEBI" id="CHEBI:64076"/>
        <dbReference type="ChEBI" id="CHEBI:456215"/>
        <dbReference type="ChEBI" id="CHEBI:456216"/>
        <dbReference type="EC" id="4.2.1.136"/>
    </reaction>
</comment>
<protein>
    <recommendedName>
        <fullName evidence="19">Bifunctional NAD(P)H-hydrate repair enzyme</fullName>
    </recommendedName>
    <alternativeName>
        <fullName evidence="19">Nicotinamide nucleotide repair protein</fullName>
    </alternativeName>
    <domain>
        <recommendedName>
            <fullName evidence="19">ADP-dependent (S)-NAD(P)H-hydrate dehydratase</fullName>
            <ecNumber evidence="19">4.2.1.136</ecNumber>
        </recommendedName>
        <alternativeName>
            <fullName evidence="19">ADP-dependent NAD(P)HX dehydratase</fullName>
        </alternativeName>
    </domain>
    <domain>
        <recommendedName>
            <fullName evidence="19">NAD(P)H-hydrate epimerase</fullName>
            <ecNumber evidence="19">5.1.99.6</ecNumber>
        </recommendedName>
    </domain>
</protein>
<comment type="catalytic activity">
    <reaction evidence="2 18 19">
        <text>(6R)-NADPHX = (6S)-NADPHX</text>
        <dbReference type="Rhea" id="RHEA:32227"/>
        <dbReference type="ChEBI" id="CHEBI:64076"/>
        <dbReference type="ChEBI" id="CHEBI:64077"/>
        <dbReference type="EC" id="5.1.99.6"/>
    </reaction>
</comment>
<feature type="binding site" evidence="17">
    <location>
        <position position="321"/>
    </location>
    <ligand>
        <name>(6S)-NADPHX</name>
        <dbReference type="ChEBI" id="CHEBI:64076"/>
    </ligand>
</feature>
<dbReference type="EMBL" id="JAUSWN010000026">
    <property type="protein sequence ID" value="MDQ0480738.1"/>
    <property type="molecule type" value="Genomic_DNA"/>
</dbReference>
<dbReference type="PANTHER" id="PTHR12592">
    <property type="entry name" value="ATP-DEPENDENT (S)-NAD(P)H-HYDRATE DEHYDRATASE FAMILY MEMBER"/>
    <property type="match status" value="1"/>
</dbReference>
<dbReference type="InterPro" id="IPR029056">
    <property type="entry name" value="Ribokinase-like"/>
</dbReference>
<dbReference type="SUPFAM" id="SSF53613">
    <property type="entry name" value="Ribokinase-like"/>
    <property type="match status" value="1"/>
</dbReference>
<evidence type="ECO:0000256" key="11">
    <source>
        <dbReference type="ARBA" id="ARBA00023235"/>
    </source>
</evidence>
<dbReference type="HAMAP" id="MF_01965">
    <property type="entry name" value="NADHX_dehydratase"/>
    <property type="match status" value="1"/>
</dbReference>
<dbReference type="CDD" id="cd01171">
    <property type="entry name" value="YXKO-related"/>
    <property type="match status" value="1"/>
</dbReference>
<feature type="domain" description="YjeF C-terminal" evidence="20">
    <location>
        <begin position="226"/>
        <end position="496"/>
    </location>
</feature>
<dbReference type="EC" id="5.1.99.6" evidence="19"/>
<feature type="domain" description="YjeF N-terminal" evidence="21">
    <location>
        <begin position="9"/>
        <end position="216"/>
    </location>
</feature>
<dbReference type="Pfam" id="PF01256">
    <property type="entry name" value="Carb_kinase"/>
    <property type="match status" value="1"/>
</dbReference>